<evidence type="ECO:0000313" key="1">
    <source>
        <dbReference type="EMBL" id="GFU23922.1"/>
    </source>
</evidence>
<accession>A0A8X6QGD6</accession>
<name>A0A8X6QGD6_NEPPI</name>
<dbReference type="Proteomes" id="UP000887013">
    <property type="component" value="Unassembled WGS sequence"/>
</dbReference>
<gene>
    <name evidence="1" type="ORF">NPIL_256291</name>
</gene>
<sequence length="111" mass="12856">MICSTLQNQNMIKEIDASKGVTGISLQRLRIPYDVKMLLTIQIKEKQLQGDTSDENIICEKTKTILITFERETIACYHFKNSIRFQEEQTKCKLEVQQDLGDTRPFDGLDQ</sequence>
<protein>
    <submittedName>
        <fullName evidence="1">Uncharacterized protein</fullName>
    </submittedName>
</protein>
<evidence type="ECO:0000313" key="2">
    <source>
        <dbReference type="Proteomes" id="UP000887013"/>
    </source>
</evidence>
<proteinExistence type="predicted"/>
<keyword evidence="2" id="KW-1185">Reference proteome</keyword>
<dbReference type="EMBL" id="BMAW01081333">
    <property type="protein sequence ID" value="GFU23922.1"/>
    <property type="molecule type" value="Genomic_DNA"/>
</dbReference>
<organism evidence="1 2">
    <name type="scientific">Nephila pilipes</name>
    <name type="common">Giant wood spider</name>
    <name type="synonym">Nephila maculata</name>
    <dbReference type="NCBI Taxonomy" id="299642"/>
    <lineage>
        <taxon>Eukaryota</taxon>
        <taxon>Metazoa</taxon>
        <taxon>Ecdysozoa</taxon>
        <taxon>Arthropoda</taxon>
        <taxon>Chelicerata</taxon>
        <taxon>Arachnida</taxon>
        <taxon>Araneae</taxon>
        <taxon>Araneomorphae</taxon>
        <taxon>Entelegynae</taxon>
        <taxon>Araneoidea</taxon>
        <taxon>Nephilidae</taxon>
        <taxon>Nephila</taxon>
    </lineage>
</organism>
<comment type="caution">
    <text evidence="1">The sequence shown here is derived from an EMBL/GenBank/DDBJ whole genome shotgun (WGS) entry which is preliminary data.</text>
</comment>
<reference evidence="1" key="1">
    <citation type="submission" date="2020-08" db="EMBL/GenBank/DDBJ databases">
        <title>Multicomponent nature underlies the extraordinary mechanical properties of spider dragline silk.</title>
        <authorList>
            <person name="Kono N."/>
            <person name="Nakamura H."/>
            <person name="Mori M."/>
            <person name="Yoshida Y."/>
            <person name="Ohtoshi R."/>
            <person name="Malay A.D."/>
            <person name="Moran D.A.P."/>
            <person name="Tomita M."/>
            <person name="Numata K."/>
            <person name="Arakawa K."/>
        </authorList>
    </citation>
    <scope>NUCLEOTIDE SEQUENCE</scope>
</reference>
<dbReference type="AlphaFoldDB" id="A0A8X6QGD6"/>